<accession>A0A5J4S0R0</accession>
<proteinExistence type="predicted"/>
<protein>
    <recommendedName>
        <fullName evidence="2">DNA mismatch repair protein MutL</fullName>
    </recommendedName>
</protein>
<dbReference type="InterPro" id="IPR036890">
    <property type="entry name" value="HATPase_C_sf"/>
</dbReference>
<reference evidence="1" key="1">
    <citation type="submission" date="2019-03" db="EMBL/GenBank/DDBJ databases">
        <title>Single cell metagenomics reveals metabolic interactions within the superorganism composed of flagellate Streblomastix strix and complex community of Bacteroidetes bacteria on its surface.</title>
        <authorList>
            <person name="Treitli S.C."/>
            <person name="Kolisko M."/>
            <person name="Husnik F."/>
            <person name="Keeling P."/>
            <person name="Hampl V."/>
        </authorList>
    </citation>
    <scope>NUCLEOTIDE SEQUENCE</scope>
    <source>
        <strain evidence="1">STM</strain>
    </source>
</reference>
<dbReference type="SUPFAM" id="SSF55874">
    <property type="entry name" value="ATPase domain of HSP90 chaperone/DNA topoisomerase II/histidine kinase"/>
    <property type="match status" value="1"/>
</dbReference>
<dbReference type="EMBL" id="SNRY01000513">
    <property type="protein sequence ID" value="KAA6339716.1"/>
    <property type="molecule type" value="Genomic_DNA"/>
</dbReference>
<organism evidence="1">
    <name type="scientific">termite gut metagenome</name>
    <dbReference type="NCBI Taxonomy" id="433724"/>
    <lineage>
        <taxon>unclassified sequences</taxon>
        <taxon>metagenomes</taxon>
        <taxon>organismal metagenomes</taxon>
    </lineage>
</organism>
<dbReference type="Pfam" id="PF13589">
    <property type="entry name" value="HATPase_c_3"/>
    <property type="match status" value="1"/>
</dbReference>
<sequence length="666" mass="77352">MVNELFASYISTFAAFCELVNNSIQAEAKNICINIDYTPESELSALIIKKIEVKDDGNGVHLNDIDRKLLDIGTNNKEGGKGIGRFSAFQIGRTIEIETVGYCDNAKTYTKATIPLNFDMFSKNINVSEVNIETQEEILKKKENTYYKVTVSDLYDSTVTEKEPKKKITEKFLDEKIQDAIFERYPLKIFNKDVTFTINGKKIKPEDFVIEAPTKRLVKYTDKKGKEHSVLFNSFQIKNVNKIKVFLTTKNAGIDTIANGFEYDASWLSPKIGGWFIYISGNTLPSDIYRNVDLDGLDENVSHYREFVKNTLNDFFREKNKEFDNFSDKLKNDIYYPFKKKASSQSKVLLFDKLAYLVEDKYHLLNEQNKLREIVYPLIDRTISNGDLDKVLREVLRLNDKMISKFATLIDKSELEDIIEFSDRVASKLEDLEFLEKLVYSEIAKNIKERKELHKYLEKMLWIFGEEYSESTRLLSDKGLEKNLLQLRDDILTYKQSKTDDNITEITEKPIKSITDLFLYSERILDSQKREVLVVELKAPKVKISRKELGQVMKHAEEIESKAVFPDGIRYKIILVSSDINSSAKFDIKGRQKGMDNPYFYFRNEIGNIEVWVLKWSDILENVKRKLKYMANALNIKDIDVQEKAQRDFEEIQLKVSSTLRQTKIS</sequence>
<name>A0A5J4S0R0_9ZZZZ</name>
<evidence type="ECO:0000313" key="1">
    <source>
        <dbReference type="EMBL" id="KAA6339716.1"/>
    </source>
</evidence>
<dbReference type="AlphaFoldDB" id="A0A5J4S0R0"/>
<comment type="caution">
    <text evidence="1">The sequence shown here is derived from an EMBL/GenBank/DDBJ whole genome shotgun (WGS) entry which is preliminary data.</text>
</comment>
<dbReference type="Gene3D" id="3.30.565.10">
    <property type="entry name" value="Histidine kinase-like ATPase, C-terminal domain"/>
    <property type="match status" value="1"/>
</dbReference>
<evidence type="ECO:0008006" key="2">
    <source>
        <dbReference type="Google" id="ProtNLM"/>
    </source>
</evidence>
<gene>
    <name evidence="1" type="ORF">EZS27_012375</name>
</gene>